<evidence type="ECO:0000313" key="1">
    <source>
        <dbReference type="EMBL" id="MDT0347591.1"/>
    </source>
</evidence>
<protein>
    <submittedName>
        <fullName evidence="1">Uncharacterized protein</fullName>
    </submittedName>
</protein>
<dbReference type="RefSeq" id="WP_311708717.1">
    <property type="nucleotide sequence ID" value="NZ_JAVREL010000035.1"/>
</dbReference>
<organism evidence="1 2">
    <name type="scientific">Streptomyces litchfieldiae</name>
    <dbReference type="NCBI Taxonomy" id="3075543"/>
    <lineage>
        <taxon>Bacteria</taxon>
        <taxon>Bacillati</taxon>
        <taxon>Actinomycetota</taxon>
        <taxon>Actinomycetes</taxon>
        <taxon>Kitasatosporales</taxon>
        <taxon>Streptomycetaceae</taxon>
        <taxon>Streptomyces</taxon>
    </lineage>
</organism>
<accession>A0ABU2N104</accession>
<dbReference type="EMBL" id="JAVREL010000035">
    <property type="protein sequence ID" value="MDT0347591.1"/>
    <property type="molecule type" value="Genomic_DNA"/>
</dbReference>
<name>A0ABU2N104_9ACTN</name>
<proteinExistence type="predicted"/>
<keyword evidence="2" id="KW-1185">Reference proteome</keyword>
<dbReference type="Proteomes" id="UP001183246">
    <property type="component" value="Unassembled WGS sequence"/>
</dbReference>
<reference evidence="2" key="1">
    <citation type="submission" date="2023-07" db="EMBL/GenBank/DDBJ databases">
        <title>30 novel species of actinomycetes from the DSMZ collection.</title>
        <authorList>
            <person name="Nouioui I."/>
        </authorList>
    </citation>
    <scope>NUCLEOTIDE SEQUENCE [LARGE SCALE GENOMIC DNA]</scope>
    <source>
        <strain evidence="2">DSM 44938</strain>
    </source>
</reference>
<evidence type="ECO:0000313" key="2">
    <source>
        <dbReference type="Proteomes" id="UP001183246"/>
    </source>
</evidence>
<sequence length="204" mass="21330">MTTTFEDRLLVELRREVRLAAAAQPTPAPRRFVTPRRIALGATAAAAVTGAVIAGLPGTGATPAYAMEHNPDGSITLTIPDLDAISSREAMRNLADDLEEAGLSTLIDPQAVLQCGEDEYTPLSLRDEPVIEYVGPGTSDGDPPTADDGVRREALGGVFIHGDASAGDSPGQGIVTLEVHDTVILDTESNGIMVMSVYADTTCE</sequence>
<gene>
    <name evidence="1" type="ORF">RM590_34240</name>
</gene>
<comment type="caution">
    <text evidence="1">The sequence shown here is derived from an EMBL/GenBank/DDBJ whole genome shotgun (WGS) entry which is preliminary data.</text>
</comment>